<feature type="transmembrane region" description="Helical" evidence="1">
    <location>
        <begin position="15"/>
        <end position="33"/>
    </location>
</feature>
<dbReference type="EMBL" id="CP036264">
    <property type="protein sequence ID" value="QEG01068.1"/>
    <property type="molecule type" value="Genomic_DNA"/>
</dbReference>
<name>A0A5B9MQ44_9BACT</name>
<dbReference type="RefSeq" id="WP_147870195.1">
    <property type="nucleotide sequence ID" value="NZ_CP036264.1"/>
</dbReference>
<protein>
    <recommendedName>
        <fullName evidence="4">SxtJ</fullName>
    </recommendedName>
</protein>
<gene>
    <name evidence="2" type="ORF">Mal15_51440</name>
</gene>
<feature type="transmembrane region" description="Helical" evidence="1">
    <location>
        <begin position="73"/>
        <end position="99"/>
    </location>
</feature>
<reference evidence="2 3" key="1">
    <citation type="submission" date="2019-02" db="EMBL/GenBank/DDBJ databases">
        <title>Planctomycetal bacteria perform biofilm scaping via a novel small molecule.</title>
        <authorList>
            <person name="Jeske O."/>
            <person name="Boedeker C."/>
            <person name="Wiegand S."/>
            <person name="Breitling P."/>
            <person name="Kallscheuer N."/>
            <person name="Jogler M."/>
            <person name="Rohde M."/>
            <person name="Petersen J."/>
            <person name="Medema M.H."/>
            <person name="Surup F."/>
            <person name="Jogler C."/>
        </authorList>
    </citation>
    <scope>NUCLEOTIDE SEQUENCE [LARGE SCALE GENOMIC DNA]</scope>
    <source>
        <strain evidence="2 3">Mal15</strain>
    </source>
</reference>
<evidence type="ECO:0000256" key="1">
    <source>
        <dbReference type="SAM" id="Phobius"/>
    </source>
</evidence>
<accession>A0A5B9MQ44</accession>
<evidence type="ECO:0000313" key="3">
    <source>
        <dbReference type="Proteomes" id="UP000321353"/>
    </source>
</evidence>
<keyword evidence="3" id="KW-1185">Reference proteome</keyword>
<dbReference type="KEGG" id="smam:Mal15_51440"/>
<keyword evidence="1" id="KW-0812">Transmembrane</keyword>
<keyword evidence="1" id="KW-1133">Transmembrane helix</keyword>
<evidence type="ECO:0000313" key="2">
    <source>
        <dbReference type="EMBL" id="QEG01068.1"/>
    </source>
</evidence>
<dbReference type="AlphaFoldDB" id="A0A5B9MQ44"/>
<feature type="transmembrane region" description="Helical" evidence="1">
    <location>
        <begin position="40"/>
        <end position="61"/>
    </location>
</feature>
<organism evidence="2 3">
    <name type="scientific">Stieleria maiorica</name>
    <dbReference type="NCBI Taxonomy" id="2795974"/>
    <lineage>
        <taxon>Bacteria</taxon>
        <taxon>Pseudomonadati</taxon>
        <taxon>Planctomycetota</taxon>
        <taxon>Planctomycetia</taxon>
        <taxon>Pirellulales</taxon>
        <taxon>Pirellulaceae</taxon>
        <taxon>Stieleria</taxon>
    </lineage>
</organism>
<evidence type="ECO:0008006" key="4">
    <source>
        <dbReference type="Google" id="ProtNLM"/>
    </source>
</evidence>
<keyword evidence="1" id="KW-0472">Membrane</keyword>
<sequence length="135" mass="15228">MAVVKINWSPTDRQLRQFGVICLFAFPLFGWLWNAGSAALSWLTLAGLILAGFSIVVPAAVRPLYLALTLVTSPIGMVLGEIVMSIVYFGVFLPIGVWFRVMKRDALQLKVDRKSSTYWQPKKQSRDVKSYFRQS</sequence>
<proteinExistence type="predicted"/>
<dbReference type="Proteomes" id="UP000321353">
    <property type="component" value="Chromosome"/>
</dbReference>